<feature type="region of interest" description="Disordered" evidence="1">
    <location>
        <begin position="196"/>
        <end position="243"/>
    </location>
</feature>
<comment type="caution">
    <text evidence="3">The sequence shown here is derived from an EMBL/GenBank/DDBJ whole genome shotgun (WGS) entry which is preliminary data.</text>
</comment>
<keyword evidence="2" id="KW-0472">Membrane</keyword>
<sequence length="243" mass="28074">MNCVKVKQDKHCTQRGVVQFSKHYPQSLYGVLEPNEFEQLITRINTECFHHYPKTVYYLIGGIVLFMLFIIIGFSRGVGGLVGVGFAGFICVVIAMIVINVKHYKKVKASIEKSLFDANNYYSERRITLHLKEKHPDPHKQIKHGKKKFVKLYIDISFPAPSGFVIPMGMPMAQPVIGMPMSQPVVNMFGTQQQMQQQYPPQQQQQYIPQQQQFVQQQQYPPQQQQQYVPQPQQPTQNKSLME</sequence>
<evidence type="ECO:0000313" key="4">
    <source>
        <dbReference type="Proteomes" id="UP000076078"/>
    </source>
</evidence>
<keyword evidence="2" id="KW-1133">Transmembrane helix</keyword>
<dbReference type="InParanoid" id="A0A152A2J0"/>
<dbReference type="EMBL" id="LODT01000013">
    <property type="protein sequence ID" value="KYR00472.1"/>
    <property type="molecule type" value="Genomic_DNA"/>
</dbReference>
<dbReference type="FunCoup" id="A0A152A2J0">
    <property type="interactions" value="738"/>
</dbReference>
<dbReference type="Proteomes" id="UP000076078">
    <property type="component" value="Unassembled WGS sequence"/>
</dbReference>
<evidence type="ECO:0000256" key="1">
    <source>
        <dbReference type="SAM" id="MobiDB-lite"/>
    </source>
</evidence>
<gene>
    <name evidence="3" type="ORF">DLAC_02475</name>
</gene>
<dbReference type="OrthoDB" id="21296at2759"/>
<dbReference type="OMA" id="MEHAIND"/>
<accession>A0A152A2J0</accession>
<proteinExistence type="predicted"/>
<dbReference type="AlphaFoldDB" id="A0A152A2J0"/>
<keyword evidence="4" id="KW-1185">Reference proteome</keyword>
<keyword evidence="2" id="KW-0812">Transmembrane</keyword>
<reference evidence="3 4" key="1">
    <citation type="submission" date="2015-12" db="EMBL/GenBank/DDBJ databases">
        <title>Dictyostelia acquired genes for synthesis and detection of signals that induce cell-type specialization by lateral gene transfer from prokaryotes.</title>
        <authorList>
            <person name="Gloeckner G."/>
            <person name="Schaap P."/>
        </authorList>
    </citation>
    <scope>NUCLEOTIDE SEQUENCE [LARGE SCALE GENOMIC DNA]</scope>
    <source>
        <strain evidence="3 4">TK</strain>
    </source>
</reference>
<organism evidence="3 4">
    <name type="scientific">Tieghemostelium lacteum</name>
    <name type="common">Slime mold</name>
    <name type="synonym">Dictyostelium lacteum</name>
    <dbReference type="NCBI Taxonomy" id="361077"/>
    <lineage>
        <taxon>Eukaryota</taxon>
        <taxon>Amoebozoa</taxon>
        <taxon>Evosea</taxon>
        <taxon>Eumycetozoa</taxon>
        <taxon>Dictyostelia</taxon>
        <taxon>Dictyosteliales</taxon>
        <taxon>Raperosteliaceae</taxon>
        <taxon>Tieghemostelium</taxon>
    </lineage>
</organism>
<name>A0A152A2J0_TIELA</name>
<feature type="compositionally biased region" description="Low complexity" evidence="1">
    <location>
        <begin position="196"/>
        <end position="237"/>
    </location>
</feature>
<evidence type="ECO:0000256" key="2">
    <source>
        <dbReference type="SAM" id="Phobius"/>
    </source>
</evidence>
<protein>
    <submittedName>
        <fullName evidence="3">Uncharacterized protein</fullName>
    </submittedName>
</protein>
<feature type="transmembrane region" description="Helical" evidence="2">
    <location>
        <begin position="81"/>
        <end position="101"/>
    </location>
</feature>
<evidence type="ECO:0000313" key="3">
    <source>
        <dbReference type="EMBL" id="KYR00472.1"/>
    </source>
</evidence>
<feature type="transmembrane region" description="Helical" evidence="2">
    <location>
        <begin position="56"/>
        <end position="75"/>
    </location>
</feature>